<gene>
    <name evidence="7" type="ORF">PVAG01_02813</name>
</gene>
<feature type="domain" description="FAD-binding PCMH-type" evidence="6">
    <location>
        <begin position="62"/>
        <end position="233"/>
    </location>
</feature>
<dbReference type="EMBL" id="JBFCZG010000002">
    <property type="protein sequence ID" value="KAL3426022.1"/>
    <property type="molecule type" value="Genomic_DNA"/>
</dbReference>
<dbReference type="PANTHER" id="PTHR42973">
    <property type="entry name" value="BINDING OXIDOREDUCTASE, PUTATIVE (AFU_ORTHOLOGUE AFUA_1G17690)-RELATED"/>
    <property type="match status" value="1"/>
</dbReference>
<keyword evidence="8" id="KW-1185">Reference proteome</keyword>
<dbReference type="PROSITE" id="PS51387">
    <property type="entry name" value="FAD_PCMH"/>
    <property type="match status" value="1"/>
</dbReference>
<dbReference type="InterPro" id="IPR016166">
    <property type="entry name" value="FAD-bd_PCMH"/>
</dbReference>
<keyword evidence="4" id="KW-0560">Oxidoreductase</keyword>
<evidence type="ECO:0000259" key="6">
    <source>
        <dbReference type="PROSITE" id="PS51387"/>
    </source>
</evidence>
<dbReference type="InterPro" id="IPR050416">
    <property type="entry name" value="FAD-linked_Oxidoreductase"/>
</dbReference>
<evidence type="ECO:0000256" key="5">
    <source>
        <dbReference type="SAM" id="SignalP"/>
    </source>
</evidence>
<keyword evidence="2" id="KW-0285">Flavoprotein</keyword>
<dbReference type="PANTHER" id="PTHR42973:SF13">
    <property type="entry name" value="FAD-BINDING PCMH-TYPE DOMAIN-CONTAINING PROTEIN"/>
    <property type="match status" value="1"/>
</dbReference>
<dbReference type="InterPro" id="IPR006094">
    <property type="entry name" value="Oxid_FAD_bind_N"/>
</dbReference>
<evidence type="ECO:0000256" key="1">
    <source>
        <dbReference type="ARBA" id="ARBA00005466"/>
    </source>
</evidence>
<feature type="chain" id="PRO_5045404910" evidence="5">
    <location>
        <begin position="22"/>
        <end position="497"/>
    </location>
</feature>
<keyword evidence="3" id="KW-0274">FAD</keyword>
<dbReference type="InterPro" id="IPR016169">
    <property type="entry name" value="FAD-bd_PCMH_sub2"/>
</dbReference>
<sequence length="497" mass="53981">MTFFTFVVAFFALLQAVPSSASTLNTTSKACITLKSSFEGQVFFPGNSNYTAENEHFWTPTNYLSPGCVFLPQTTLQLSRAIPILQRHQAKFAVRSGGHMPIPGFANIIDGVLIGLTRLNQLRMSSNKSYVSVGPGRRWEEVYDYLDSYGLVALGGRVGLVGVPGLLLGGGISFYSNQHGFASDNVIAFEVVLASGKIVTATSTQHADLFWALKGGGNSFGIVTRFDLQTFSSPSICAGIVQIAAAEKERFLSAVADYGQYGSADVKSAVIPSIFILASLNLTIYTSALFYDGNQCEQPSLSNFTAIPAIATTYAPTTLAAYVAGTDILIGDGTRQAFRVVSSYATRTALDIVHNTFVDMVAARIADVAGLQASVAFQPITKNFIQQGIHRGGNPQGVDITKAPYFWMVQNFSWSDVKDDIRIYAFADEVTQLIEERLAAVGQLATYRYMNDAGFGQQIFQNYGPGNLEKLQSIRQNYDPLRVYTDLMPGGWKVDDV</sequence>
<evidence type="ECO:0000256" key="3">
    <source>
        <dbReference type="ARBA" id="ARBA00022827"/>
    </source>
</evidence>
<keyword evidence="5" id="KW-0732">Signal</keyword>
<evidence type="ECO:0000256" key="2">
    <source>
        <dbReference type="ARBA" id="ARBA00022630"/>
    </source>
</evidence>
<comment type="similarity">
    <text evidence="1">Belongs to the oxygen-dependent FAD-linked oxidoreductase family.</text>
</comment>
<evidence type="ECO:0000256" key="4">
    <source>
        <dbReference type="ARBA" id="ARBA00023002"/>
    </source>
</evidence>
<evidence type="ECO:0000313" key="8">
    <source>
        <dbReference type="Proteomes" id="UP001629113"/>
    </source>
</evidence>
<reference evidence="7 8" key="1">
    <citation type="submission" date="2024-06" db="EMBL/GenBank/DDBJ databases">
        <title>Complete genome of Phlyctema vagabunda strain 19-DSS-EL-015.</title>
        <authorList>
            <person name="Fiorenzani C."/>
        </authorList>
    </citation>
    <scope>NUCLEOTIDE SEQUENCE [LARGE SCALE GENOMIC DNA]</scope>
    <source>
        <strain evidence="7 8">19-DSS-EL-015</strain>
    </source>
</reference>
<dbReference type="SUPFAM" id="SSF56176">
    <property type="entry name" value="FAD-binding/transporter-associated domain-like"/>
    <property type="match status" value="1"/>
</dbReference>
<dbReference type="Gene3D" id="3.30.465.10">
    <property type="match status" value="1"/>
</dbReference>
<feature type="signal peptide" evidence="5">
    <location>
        <begin position="1"/>
        <end position="21"/>
    </location>
</feature>
<comment type="caution">
    <text evidence="7">The sequence shown here is derived from an EMBL/GenBank/DDBJ whole genome shotgun (WGS) entry which is preliminary data.</text>
</comment>
<name>A0ABR4PS89_9HELO</name>
<dbReference type="Proteomes" id="UP001629113">
    <property type="component" value="Unassembled WGS sequence"/>
</dbReference>
<organism evidence="7 8">
    <name type="scientific">Phlyctema vagabunda</name>
    <dbReference type="NCBI Taxonomy" id="108571"/>
    <lineage>
        <taxon>Eukaryota</taxon>
        <taxon>Fungi</taxon>
        <taxon>Dikarya</taxon>
        <taxon>Ascomycota</taxon>
        <taxon>Pezizomycotina</taxon>
        <taxon>Leotiomycetes</taxon>
        <taxon>Helotiales</taxon>
        <taxon>Dermateaceae</taxon>
        <taxon>Phlyctema</taxon>
    </lineage>
</organism>
<dbReference type="InterPro" id="IPR036318">
    <property type="entry name" value="FAD-bd_PCMH-like_sf"/>
</dbReference>
<protein>
    <submittedName>
        <fullName evidence="7">Bifunctional solanapyrone synthase 4</fullName>
    </submittedName>
</protein>
<accession>A0ABR4PS89</accession>
<evidence type="ECO:0000313" key="7">
    <source>
        <dbReference type="EMBL" id="KAL3426022.1"/>
    </source>
</evidence>
<dbReference type="Pfam" id="PF01565">
    <property type="entry name" value="FAD_binding_4"/>
    <property type="match status" value="1"/>
</dbReference>
<proteinExistence type="inferred from homology"/>